<dbReference type="PANTHER" id="PTHR34512:SF30">
    <property type="entry name" value="OUTER MEMBRANE PROTEIN ASSEMBLY FACTOR BAMB"/>
    <property type="match status" value="1"/>
</dbReference>
<evidence type="ECO:0000313" key="4">
    <source>
        <dbReference type="Proteomes" id="UP001162734"/>
    </source>
</evidence>
<dbReference type="Pfam" id="PF13360">
    <property type="entry name" value="PQQ_2"/>
    <property type="match status" value="1"/>
</dbReference>
<feature type="chain" id="PRO_5047122252" description="Pyrrolo-quinoline quinone repeat domain-containing protein" evidence="1">
    <location>
        <begin position="21"/>
        <end position="364"/>
    </location>
</feature>
<feature type="domain" description="Pyrrolo-quinoline quinone repeat" evidence="2">
    <location>
        <begin position="68"/>
        <end position="277"/>
    </location>
</feature>
<keyword evidence="1" id="KW-0732">Signal</keyword>
<dbReference type="InterPro" id="IPR002372">
    <property type="entry name" value="PQQ_rpt_dom"/>
</dbReference>
<sequence>MNAASVALALALSQAPGAGARLAPAPIQLWQVAWTRPLVPPGLLEYKPREPGGPAIDPQRGNVVVGARDGILRALSDKGKVLWELKTGGPFDAAPRVEGDTVYAPCDDGKLYAVEAGTGKVRWSYDAQEPLGSTPVLAKGLVYVTSQQDTLFALDAATGAFKWHHRREGKEGFTIHGASGAAVAGGVAYAGYSDGFVAALDAATGAVKWERRVAPAGDFLDVDSTPQVDEGRVYVTAFSGAVYGLEAETGNAAWETKLPGPTRLSLLQGRLVAVTTTRVVALSPRDGKVYWNAPLDGMVGGDPVMAAGAVVVPAGTGLRWLDPATGRLVKIFDPGTGVTASPAVRAGRAYVISNAGELVALDLR</sequence>
<dbReference type="RefSeq" id="WP_248344393.1">
    <property type="nucleotide sequence ID" value="NZ_AP025592.1"/>
</dbReference>
<keyword evidence="4" id="KW-1185">Reference proteome</keyword>
<dbReference type="PANTHER" id="PTHR34512">
    <property type="entry name" value="CELL SURFACE PROTEIN"/>
    <property type="match status" value="1"/>
</dbReference>
<protein>
    <recommendedName>
        <fullName evidence="2">Pyrrolo-quinoline quinone repeat domain-containing protein</fullName>
    </recommendedName>
</protein>
<name>A0ABN6N6I0_9BACT</name>
<dbReference type="EMBL" id="AP025592">
    <property type="protein sequence ID" value="BDG07590.1"/>
    <property type="molecule type" value="Genomic_DNA"/>
</dbReference>
<proteinExistence type="predicted"/>
<dbReference type="InterPro" id="IPR018391">
    <property type="entry name" value="PQQ_b-propeller_rpt"/>
</dbReference>
<dbReference type="Gene3D" id="2.130.10.10">
    <property type="entry name" value="YVTN repeat-like/Quinoprotein amine dehydrogenase"/>
    <property type="match status" value="2"/>
</dbReference>
<dbReference type="InterPro" id="IPR011047">
    <property type="entry name" value="Quinoprotein_ADH-like_sf"/>
</dbReference>
<dbReference type="SUPFAM" id="SSF50998">
    <property type="entry name" value="Quinoprotein alcohol dehydrogenase-like"/>
    <property type="match status" value="1"/>
</dbReference>
<reference evidence="4" key="1">
    <citation type="journal article" date="2022" name="Int. J. Syst. Evol. Microbiol.">
        <title>Anaeromyxobacter oryzae sp. nov., Anaeromyxobacter diazotrophicus sp. nov. and Anaeromyxobacter paludicola sp. nov., isolated from paddy soils.</title>
        <authorList>
            <person name="Itoh H."/>
            <person name="Xu Z."/>
            <person name="Mise K."/>
            <person name="Masuda Y."/>
            <person name="Ushijima N."/>
            <person name="Hayakawa C."/>
            <person name="Shiratori Y."/>
            <person name="Senoo K."/>
        </authorList>
    </citation>
    <scope>NUCLEOTIDE SEQUENCE [LARGE SCALE GENOMIC DNA]</scope>
    <source>
        <strain evidence="4">Red630</strain>
    </source>
</reference>
<dbReference type="SMART" id="SM00564">
    <property type="entry name" value="PQQ"/>
    <property type="match status" value="7"/>
</dbReference>
<dbReference type="InterPro" id="IPR015943">
    <property type="entry name" value="WD40/YVTN_repeat-like_dom_sf"/>
</dbReference>
<evidence type="ECO:0000259" key="2">
    <source>
        <dbReference type="Pfam" id="PF13360"/>
    </source>
</evidence>
<accession>A0ABN6N6I0</accession>
<evidence type="ECO:0000313" key="3">
    <source>
        <dbReference type="EMBL" id="BDG07590.1"/>
    </source>
</evidence>
<feature type="signal peptide" evidence="1">
    <location>
        <begin position="1"/>
        <end position="20"/>
    </location>
</feature>
<dbReference type="Proteomes" id="UP001162734">
    <property type="component" value="Chromosome"/>
</dbReference>
<gene>
    <name evidence="3" type="ORF">AMPC_07030</name>
</gene>
<organism evidence="3 4">
    <name type="scientific">Anaeromyxobacter paludicola</name>
    <dbReference type="NCBI Taxonomy" id="2918171"/>
    <lineage>
        <taxon>Bacteria</taxon>
        <taxon>Pseudomonadati</taxon>
        <taxon>Myxococcota</taxon>
        <taxon>Myxococcia</taxon>
        <taxon>Myxococcales</taxon>
        <taxon>Cystobacterineae</taxon>
        <taxon>Anaeromyxobacteraceae</taxon>
        <taxon>Anaeromyxobacter</taxon>
    </lineage>
</organism>
<evidence type="ECO:0000256" key="1">
    <source>
        <dbReference type="SAM" id="SignalP"/>
    </source>
</evidence>